<feature type="non-terminal residue" evidence="1">
    <location>
        <position position="1"/>
    </location>
</feature>
<evidence type="ECO:0000313" key="1">
    <source>
        <dbReference type="EMBL" id="KKL15023.1"/>
    </source>
</evidence>
<protein>
    <submittedName>
        <fullName evidence="1">Uncharacterized protein</fullName>
    </submittedName>
</protein>
<comment type="caution">
    <text evidence="1">The sequence shown here is derived from an EMBL/GenBank/DDBJ whole genome shotgun (WGS) entry which is preliminary data.</text>
</comment>
<organism evidence="1">
    <name type="scientific">marine sediment metagenome</name>
    <dbReference type="NCBI Taxonomy" id="412755"/>
    <lineage>
        <taxon>unclassified sequences</taxon>
        <taxon>metagenomes</taxon>
        <taxon>ecological metagenomes</taxon>
    </lineage>
</organism>
<sequence>ANTVLSGTLSAAATDVTTLTASGLIKTTVDAEFSYDSDSTANTGLRLRRNGVGAMFLAVQGTSTVMIIEESTAFILRQNTLANLEGATPRTGSAAIWSCTSTDTVGNGGVGNVINTGALTVAGVTTLESTSVIEGIMTFDPGIDLTFGGSEGTLRGDGTDLLLFGDDSASDLLITDFQEIRLGSTANYTQVDIGGDQTFVGTAGFYPRRISQADAPASGVGATQVDVGEMIIWRDSTTGEIHLVYNDTTAGVSINEFTGED</sequence>
<reference evidence="1" key="1">
    <citation type="journal article" date="2015" name="Nature">
        <title>Complex archaea that bridge the gap between prokaryotes and eukaryotes.</title>
        <authorList>
            <person name="Spang A."/>
            <person name="Saw J.H."/>
            <person name="Jorgensen S.L."/>
            <person name="Zaremba-Niedzwiedzka K."/>
            <person name="Martijn J."/>
            <person name="Lind A.E."/>
            <person name="van Eijk R."/>
            <person name="Schleper C."/>
            <person name="Guy L."/>
            <person name="Ettema T.J."/>
        </authorList>
    </citation>
    <scope>NUCLEOTIDE SEQUENCE</scope>
</reference>
<name>A0A0F9DSY9_9ZZZZ</name>
<dbReference type="AlphaFoldDB" id="A0A0F9DSY9"/>
<accession>A0A0F9DSY9</accession>
<proteinExistence type="predicted"/>
<dbReference type="EMBL" id="LAZR01040225">
    <property type="protein sequence ID" value="KKL15023.1"/>
    <property type="molecule type" value="Genomic_DNA"/>
</dbReference>
<gene>
    <name evidence="1" type="ORF">LCGC14_2509780</name>
</gene>